<evidence type="ECO:0000259" key="5">
    <source>
        <dbReference type="PROSITE" id="PS50111"/>
    </source>
</evidence>
<dbReference type="Proteomes" id="UP000291338">
    <property type="component" value="Unassembled WGS sequence"/>
</dbReference>
<comment type="subcellular location">
    <subcellularLocation>
        <location evidence="1">Membrane</location>
    </subcellularLocation>
</comment>
<accession>A0A4Q7IP29</accession>
<dbReference type="PANTHER" id="PTHR32089">
    <property type="entry name" value="METHYL-ACCEPTING CHEMOTAXIS PROTEIN MCPB"/>
    <property type="match status" value="1"/>
</dbReference>
<organism evidence="6 7">
    <name type="scientific">Pseudoalteromonas phenolica</name>
    <dbReference type="NCBI Taxonomy" id="161398"/>
    <lineage>
        <taxon>Bacteria</taxon>
        <taxon>Pseudomonadati</taxon>
        <taxon>Pseudomonadota</taxon>
        <taxon>Gammaproteobacteria</taxon>
        <taxon>Alteromonadales</taxon>
        <taxon>Pseudoalteromonadaceae</taxon>
        <taxon>Pseudoalteromonas</taxon>
    </lineage>
</organism>
<dbReference type="GO" id="GO:0006935">
    <property type="term" value="P:chemotaxis"/>
    <property type="evidence" value="ECO:0007669"/>
    <property type="project" value="UniProtKB-ARBA"/>
</dbReference>
<proteinExistence type="predicted"/>
<dbReference type="Gene3D" id="1.10.287.950">
    <property type="entry name" value="Methyl-accepting chemotaxis protein"/>
    <property type="match status" value="1"/>
</dbReference>
<evidence type="ECO:0000256" key="2">
    <source>
        <dbReference type="ARBA" id="ARBA00023224"/>
    </source>
</evidence>
<evidence type="ECO:0000256" key="4">
    <source>
        <dbReference type="SAM" id="Phobius"/>
    </source>
</evidence>
<dbReference type="Pfam" id="PF00015">
    <property type="entry name" value="MCPsignal"/>
    <property type="match status" value="1"/>
</dbReference>
<gene>
    <name evidence="6" type="ORF">C1E23_08770</name>
</gene>
<reference evidence="6 7" key="1">
    <citation type="submission" date="2018-01" db="EMBL/GenBank/DDBJ databases">
        <title>Co-occurrence of chitin degradation, pigmentation and bioactivity in marine Pseudoalteromonas.</title>
        <authorList>
            <person name="Paulsen S."/>
            <person name="Gram L."/>
            <person name="Machado H."/>
        </authorList>
    </citation>
    <scope>NUCLEOTIDE SEQUENCE [LARGE SCALE GENOMIC DNA]</scope>
    <source>
        <strain evidence="6 7">S3898</strain>
    </source>
</reference>
<name>A0A4Q7IP29_9GAMM</name>
<feature type="transmembrane region" description="Helical" evidence="4">
    <location>
        <begin position="56"/>
        <end position="75"/>
    </location>
</feature>
<sequence length="420" mass="46550">MNILLSFLKIYPIFKSLYCFLNGENMQKETRFTAAGLAIMLACILILWIASPLSNLISLILFATCLVSATAIFKLHQSSLTQLQNELAEKATSTSPSSQSSDDLKQYLQWVEELIPVWAKQLELARFQGDNSVNDLAATFADIRNKLEVAIEASQATSGDMHSETGLTHIIDRADKRLNQILRSLNEAMSGRDELLSEINNLTSIAEELSHMGDEVAGIASQTNLLALNAAIEAARAGEAGRGFAVVADEVRTLSTRSGETGTRITERIGQVNSTLFSTLEKTQKFTKQDVKLIENAENVIEEVINQYRDSGMKIIESAGHLEEESRMVKSSIEEVIVSLQFQDRVSQMLDQIHINMNKSSPKISQALNDISAGSAVEEINSKQWLSDFKSTYTTVEQVQMHEDQSAETKQAEKSEITFF</sequence>
<evidence type="ECO:0000256" key="3">
    <source>
        <dbReference type="PROSITE-ProRule" id="PRU00284"/>
    </source>
</evidence>
<dbReference type="EMBL" id="PPSX01000025">
    <property type="protein sequence ID" value="RZQ53485.1"/>
    <property type="molecule type" value="Genomic_DNA"/>
</dbReference>
<keyword evidence="2 3" id="KW-0807">Transducer</keyword>
<evidence type="ECO:0000256" key="1">
    <source>
        <dbReference type="ARBA" id="ARBA00004370"/>
    </source>
</evidence>
<dbReference type="GO" id="GO:0007165">
    <property type="term" value="P:signal transduction"/>
    <property type="evidence" value="ECO:0007669"/>
    <property type="project" value="UniProtKB-KW"/>
</dbReference>
<feature type="domain" description="Methyl-accepting transducer" evidence="5">
    <location>
        <begin position="132"/>
        <end position="274"/>
    </location>
</feature>
<keyword evidence="4" id="KW-1133">Transmembrane helix</keyword>
<dbReference type="PANTHER" id="PTHR32089:SF112">
    <property type="entry name" value="LYSOZYME-LIKE PROTEIN-RELATED"/>
    <property type="match status" value="1"/>
</dbReference>
<dbReference type="PROSITE" id="PS50111">
    <property type="entry name" value="CHEMOTAXIS_TRANSDUC_2"/>
    <property type="match status" value="1"/>
</dbReference>
<feature type="transmembrane region" description="Helical" evidence="4">
    <location>
        <begin position="32"/>
        <end position="50"/>
    </location>
</feature>
<keyword evidence="4" id="KW-0812">Transmembrane</keyword>
<dbReference type="GO" id="GO:0016020">
    <property type="term" value="C:membrane"/>
    <property type="evidence" value="ECO:0007669"/>
    <property type="project" value="UniProtKB-SubCell"/>
</dbReference>
<evidence type="ECO:0000313" key="7">
    <source>
        <dbReference type="Proteomes" id="UP000291338"/>
    </source>
</evidence>
<keyword evidence="4" id="KW-0472">Membrane</keyword>
<comment type="caution">
    <text evidence="6">The sequence shown here is derived from an EMBL/GenBank/DDBJ whole genome shotgun (WGS) entry which is preliminary data.</text>
</comment>
<dbReference type="AlphaFoldDB" id="A0A4Q7IP29"/>
<protein>
    <submittedName>
        <fullName evidence="6">Chemotaxis protein</fullName>
    </submittedName>
</protein>
<dbReference type="InterPro" id="IPR004089">
    <property type="entry name" value="MCPsignal_dom"/>
</dbReference>
<evidence type="ECO:0000313" key="6">
    <source>
        <dbReference type="EMBL" id="RZQ53485.1"/>
    </source>
</evidence>
<dbReference type="SUPFAM" id="SSF58104">
    <property type="entry name" value="Methyl-accepting chemotaxis protein (MCP) signaling domain"/>
    <property type="match status" value="1"/>
</dbReference>
<dbReference type="SMART" id="SM00283">
    <property type="entry name" value="MA"/>
    <property type="match status" value="1"/>
</dbReference>